<dbReference type="EMBL" id="SBIJ01000002">
    <property type="protein sequence ID" value="TNH45065.1"/>
    <property type="molecule type" value="Genomic_DNA"/>
</dbReference>
<proteinExistence type="predicted"/>
<gene>
    <name evidence="2" type="ORF">EP164_02825</name>
</gene>
<sequence length="194" mass="21842">MSNRLLVIEKNPSGSIGLKKAKELGAYIIFIGSRKYYNKVSDNDLLYIDEFLEADTNDDELVINMAEHINAKKKIQGVITFMEFYVPLAAKVAETLGLKGITYESALKARNKHLMIESFRQKNIPIPKYALISNVDSAKNDFVHFDVNVGEHIESLKNSSQRLGYAIACGITAEQAEFESRHLKESVIIEIESE</sequence>
<protein>
    <recommendedName>
        <fullName evidence="1">BL00235/CARNS1 N-terminal domain-containing protein</fullName>
    </recommendedName>
</protein>
<accession>A0A5C4RMQ1</accession>
<dbReference type="AlphaFoldDB" id="A0A5C4RMQ1"/>
<dbReference type="InterPro" id="IPR041472">
    <property type="entry name" value="BL00235/CARNS1_N"/>
</dbReference>
<dbReference type="RefSeq" id="WP_139654497.1">
    <property type="nucleotide sequence ID" value="NZ_CAWOQH010000112.1"/>
</dbReference>
<dbReference type="Gene3D" id="3.40.50.20">
    <property type="match status" value="1"/>
</dbReference>
<comment type="caution">
    <text evidence="2">The sequence shown here is derived from an EMBL/GenBank/DDBJ whole genome shotgun (WGS) entry which is preliminary data.</text>
</comment>
<evidence type="ECO:0000313" key="3">
    <source>
        <dbReference type="Proteomes" id="UP000307592"/>
    </source>
</evidence>
<dbReference type="Proteomes" id="UP000307592">
    <property type="component" value="Unassembled WGS sequence"/>
</dbReference>
<reference evidence="2 3" key="1">
    <citation type="submission" date="2019-01" db="EMBL/GenBank/DDBJ databases">
        <title>Draft genome assembly of Photorhabdus luminescens subsp. sonorensis Caborca.</title>
        <authorList>
            <person name="Duong D.A."/>
            <person name="Espinosa-Artiles P."/>
            <person name="Orozco R.A."/>
            <person name="Molnar I."/>
            <person name="Stock P."/>
        </authorList>
    </citation>
    <scope>NUCLEOTIDE SEQUENCE [LARGE SCALE GENOMIC DNA]</scope>
    <source>
        <strain evidence="2 3">Caborca</strain>
    </source>
</reference>
<feature type="domain" description="BL00235/CARNS1 N-terminal" evidence="1">
    <location>
        <begin position="19"/>
        <end position="98"/>
    </location>
</feature>
<evidence type="ECO:0000259" key="1">
    <source>
        <dbReference type="Pfam" id="PF18130"/>
    </source>
</evidence>
<evidence type="ECO:0000313" key="2">
    <source>
        <dbReference type="EMBL" id="TNH45065.1"/>
    </source>
</evidence>
<name>A0A5C4RMQ1_PHOLU</name>
<organism evidence="2 3">
    <name type="scientific">Photorhabdus luminescens subsp. sonorensis</name>
    <dbReference type="NCBI Taxonomy" id="1173677"/>
    <lineage>
        <taxon>Bacteria</taxon>
        <taxon>Pseudomonadati</taxon>
        <taxon>Pseudomonadota</taxon>
        <taxon>Gammaproteobacteria</taxon>
        <taxon>Enterobacterales</taxon>
        <taxon>Morganellaceae</taxon>
        <taxon>Photorhabdus</taxon>
    </lineage>
</organism>
<dbReference type="Pfam" id="PF18130">
    <property type="entry name" value="ATPgrasp_N"/>
    <property type="match status" value="1"/>
</dbReference>